<accession>A0ABR6Z7T7</accession>
<gene>
    <name evidence="3" type="ORF">H8L47_09560</name>
</gene>
<keyword evidence="1" id="KW-0175">Coiled coil</keyword>
<feature type="coiled-coil region" evidence="1">
    <location>
        <begin position="170"/>
        <end position="265"/>
    </location>
</feature>
<keyword evidence="2" id="KW-1133">Transmembrane helix</keyword>
<evidence type="ECO:0000256" key="2">
    <source>
        <dbReference type="SAM" id="Phobius"/>
    </source>
</evidence>
<proteinExistence type="predicted"/>
<feature type="transmembrane region" description="Helical" evidence="2">
    <location>
        <begin position="50"/>
        <end position="69"/>
    </location>
</feature>
<evidence type="ECO:0000313" key="4">
    <source>
        <dbReference type="Proteomes" id="UP000646911"/>
    </source>
</evidence>
<feature type="transmembrane region" description="Helical" evidence="2">
    <location>
        <begin position="118"/>
        <end position="137"/>
    </location>
</feature>
<organism evidence="3 4">
    <name type="scientific">Undibacterium umbellatum</name>
    <dbReference type="NCBI Taxonomy" id="2762300"/>
    <lineage>
        <taxon>Bacteria</taxon>
        <taxon>Pseudomonadati</taxon>
        <taxon>Pseudomonadota</taxon>
        <taxon>Betaproteobacteria</taxon>
        <taxon>Burkholderiales</taxon>
        <taxon>Oxalobacteraceae</taxon>
        <taxon>Undibacterium</taxon>
    </lineage>
</organism>
<reference evidence="3 4" key="1">
    <citation type="submission" date="2020-08" db="EMBL/GenBank/DDBJ databases">
        <title>Novel species isolated from subtropical streams in China.</title>
        <authorList>
            <person name="Lu H."/>
        </authorList>
    </citation>
    <scope>NUCLEOTIDE SEQUENCE [LARGE SCALE GENOMIC DNA]</scope>
    <source>
        <strain evidence="3 4">NL8W</strain>
    </source>
</reference>
<feature type="transmembrane region" description="Helical" evidence="2">
    <location>
        <begin position="342"/>
        <end position="361"/>
    </location>
</feature>
<name>A0ABR6Z7T7_9BURK</name>
<keyword evidence="4" id="KW-1185">Reference proteome</keyword>
<dbReference type="Pfam" id="PF14362">
    <property type="entry name" value="DUF4407"/>
    <property type="match status" value="1"/>
</dbReference>
<dbReference type="EMBL" id="JACOFX010000003">
    <property type="protein sequence ID" value="MBC3907815.1"/>
    <property type="molecule type" value="Genomic_DNA"/>
</dbReference>
<keyword evidence="2" id="KW-0472">Membrane</keyword>
<evidence type="ECO:0000256" key="1">
    <source>
        <dbReference type="SAM" id="Coils"/>
    </source>
</evidence>
<comment type="caution">
    <text evidence="3">The sequence shown here is derived from an EMBL/GenBank/DDBJ whole genome shotgun (WGS) entry which is preliminary data.</text>
</comment>
<feature type="transmembrane region" description="Helical" evidence="2">
    <location>
        <begin position="75"/>
        <end position="97"/>
    </location>
</feature>
<dbReference type="Proteomes" id="UP000646911">
    <property type="component" value="Unassembled WGS sequence"/>
</dbReference>
<dbReference type="RefSeq" id="WP_186953357.1">
    <property type="nucleotide sequence ID" value="NZ_JACOFX010000003.1"/>
</dbReference>
<dbReference type="InterPro" id="IPR025519">
    <property type="entry name" value="DUF4407"/>
</dbReference>
<protein>
    <submittedName>
        <fullName evidence="3">DUF4407 domain-containing protein</fullName>
    </submittedName>
</protein>
<evidence type="ECO:0000313" key="3">
    <source>
        <dbReference type="EMBL" id="MBC3907815.1"/>
    </source>
</evidence>
<sequence>MRYFNSRACMQALLYSTKSLLALSAAVSLKVLDAQDSDGNYLYARGRHKYFGIGALVIFFAVFAGYGMAHMLATMVNVSSTGAIIAGCLWAVFQWCLERQMIMSIQSDASWGAKSMGLFWRSLLALLSAITMVYPFYVDSNRAEITVKTGELERSRLIHNLQSAQQATGLPALQQDVVALDDKLKKAEEKLYGEPPQMAEMRQQLQTLRELAKTEERRSNGQIANWRKAMTVALSAEAVLLEQKISAAQNRINNARARCLRQEQDINQTLIAWRKEKLAEKAQLAEERHQANTIVNKARSDAQALEKTHSAHIQAASHAGFAADFAATWDMLQNDVHRRLQFIWWLLWFLTIELVAIIVKFTNHTDVDARLNADEYLLKLGIASNSRVRQAQIEVAQLRELTALKGEHAALQADDGISAAALATIRQMQQLEQQANFSSSISSGNASSGLRSLLQETLNTMNANFLRLLAPK</sequence>
<keyword evidence="2" id="KW-0812">Transmembrane</keyword>